<dbReference type="AlphaFoldDB" id="G3BCY6"/>
<dbReference type="HOGENOM" id="CLU_177980_0_0_1"/>
<dbReference type="eggNOG" id="ENOG502S73A">
    <property type="taxonomic scope" value="Eukaryota"/>
</dbReference>
<dbReference type="InterPro" id="IPR020301">
    <property type="entry name" value="Mrx7"/>
</dbReference>
<dbReference type="EMBL" id="GL996528">
    <property type="protein sequence ID" value="EGV61063.1"/>
    <property type="molecule type" value="Genomic_DNA"/>
</dbReference>
<evidence type="ECO:0000313" key="1">
    <source>
        <dbReference type="EMBL" id="EGV61063.1"/>
    </source>
</evidence>
<sequence>MTPIERFLYEALIRSPGFNRFVQSVYNRVNKITIHRTVTDYRPTMGHKINAFRIIWINEVKDLFRFRH</sequence>
<dbReference type="OrthoDB" id="10251113at2759"/>
<proteinExistence type="predicted"/>
<keyword evidence="2" id="KW-1185">Reference proteome</keyword>
<dbReference type="Pfam" id="PF10906">
    <property type="entry name" value="Mrx7"/>
    <property type="match status" value="1"/>
</dbReference>
<organism evidence="2">
    <name type="scientific">Candida tenuis (strain ATCC 10573 / BCRC 21748 / CBS 615 / JCM 9827 / NBRC 10315 / NRRL Y-1498 / VKM Y-70)</name>
    <name type="common">Yeast</name>
    <name type="synonym">Yamadazyma tenuis</name>
    <dbReference type="NCBI Taxonomy" id="590646"/>
    <lineage>
        <taxon>Eukaryota</taxon>
        <taxon>Fungi</taxon>
        <taxon>Dikarya</taxon>
        <taxon>Ascomycota</taxon>
        <taxon>Saccharomycotina</taxon>
        <taxon>Pichiomycetes</taxon>
        <taxon>Debaryomycetaceae</taxon>
        <taxon>Yamadazyma</taxon>
    </lineage>
</organism>
<evidence type="ECO:0000313" key="2">
    <source>
        <dbReference type="Proteomes" id="UP000000707"/>
    </source>
</evidence>
<accession>G3BCY6</accession>
<reference evidence="1 2" key="1">
    <citation type="journal article" date="2011" name="Proc. Natl. Acad. Sci. U.S.A.">
        <title>Comparative genomics of xylose-fermenting fungi for enhanced biofuel production.</title>
        <authorList>
            <person name="Wohlbach D.J."/>
            <person name="Kuo A."/>
            <person name="Sato T.K."/>
            <person name="Potts K.M."/>
            <person name="Salamov A.A."/>
            <person name="LaButti K.M."/>
            <person name="Sun H."/>
            <person name="Clum A."/>
            <person name="Pangilinan J.L."/>
            <person name="Lindquist E.A."/>
            <person name="Lucas S."/>
            <person name="Lapidus A."/>
            <person name="Jin M."/>
            <person name="Gunawan C."/>
            <person name="Balan V."/>
            <person name="Dale B.E."/>
            <person name="Jeffries T.W."/>
            <person name="Zinkel R."/>
            <person name="Barry K.W."/>
            <person name="Grigoriev I.V."/>
            <person name="Gasch A.P."/>
        </authorList>
    </citation>
    <scope>NUCLEOTIDE SEQUENCE [LARGE SCALE GENOMIC DNA]</scope>
    <source>
        <strain evidence="1">ATCC 10573</strain>
        <strain evidence="2">ATCC 10573 / BCRC 21748 / CBS 615 / JCM 9827 / NBRC 10315 / NRRL Y-1498 / VKM Y-70</strain>
    </source>
</reference>
<name>G3BCY6_CANTC</name>
<dbReference type="Proteomes" id="UP000000707">
    <property type="component" value="Unassembled WGS sequence"/>
</dbReference>
<dbReference type="EMBL" id="GL996528">
    <property type="protein sequence ID" value="EGV61062.1"/>
    <property type="molecule type" value="Genomic_DNA"/>
</dbReference>
<gene>
    <name evidence="1" type="ORF">CANTEDRAFT_116290</name>
</gene>
<protein>
    <submittedName>
        <fullName evidence="1">Uncharacterized protein</fullName>
    </submittedName>
</protein>